<evidence type="ECO:0000313" key="5">
    <source>
        <dbReference type="Proteomes" id="UP000292702"/>
    </source>
</evidence>
<feature type="compositionally biased region" description="Low complexity" evidence="1">
    <location>
        <begin position="51"/>
        <end position="64"/>
    </location>
</feature>
<proteinExistence type="predicted"/>
<feature type="region of interest" description="Disordered" evidence="1">
    <location>
        <begin position="34"/>
        <end position="67"/>
    </location>
</feature>
<accession>A0A4R0R832</accession>
<dbReference type="EMBL" id="RWJN01000358">
    <property type="protein sequence ID" value="TCD62603.1"/>
    <property type="molecule type" value="Genomic_DNA"/>
</dbReference>
<keyword evidence="2" id="KW-0812">Transmembrane</keyword>
<reference evidence="4 5" key="1">
    <citation type="submission" date="2018-11" db="EMBL/GenBank/DDBJ databases">
        <title>Genome assembly of Steccherinum ochraceum LE-BIN_3174, the white-rot fungus of the Steccherinaceae family (The Residual Polyporoid clade, Polyporales, Basidiomycota).</title>
        <authorList>
            <person name="Fedorova T.V."/>
            <person name="Glazunova O.A."/>
            <person name="Landesman E.O."/>
            <person name="Moiseenko K.V."/>
            <person name="Psurtseva N.V."/>
            <person name="Savinova O.S."/>
            <person name="Shakhova N.V."/>
            <person name="Tyazhelova T.V."/>
            <person name="Vasina D.V."/>
        </authorList>
    </citation>
    <scope>NUCLEOTIDE SEQUENCE [LARGE SCALE GENOMIC DNA]</scope>
    <source>
        <strain evidence="4 5">LE-BIN_3174</strain>
    </source>
</reference>
<evidence type="ECO:0000256" key="2">
    <source>
        <dbReference type="SAM" id="Phobius"/>
    </source>
</evidence>
<keyword evidence="2" id="KW-0472">Membrane</keyword>
<feature type="transmembrane region" description="Helical" evidence="2">
    <location>
        <begin position="84"/>
        <end position="107"/>
    </location>
</feature>
<gene>
    <name evidence="4" type="ORF">EIP91_006649</name>
</gene>
<feature type="compositionally biased region" description="Basic and acidic residues" evidence="1">
    <location>
        <begin position="205"/>
        <end position="220"/>
    </location>
</feature>
<dbReference type="PANTHER" id="PTHR21377">
    <property type="entry name" value="PROTEIN FAM210B, MITOCHONDRIAL"/>
    <property type="match status" value="1"/>
</dbReference>
<dbReference type="OrthoDB" id="426386at2759"/>
<dbReference type="PANTHER" id="PTHR21377:SF0">
    <property type="entry name" value="PROTEIN FAM210B, MITOCHONDRIAL"/>
    <property type="match status" value="1"/>
</dbReference>
<feature type="domain" description="DUF1279" evidence="3">
    <location>
        <begin position="75"/>
        <end position="185"/>
    </location>
</feature>
<dbReference type="Proteomes" id="UP000292702">
    <property type="component" value="Unassembled WGS sequence"/>
</dbReference>
<organism evidence="4 5">
    <name type="scientific">Steccherinum ochraceum</name>
    <dbReference type="NCBI Taxonomy" id="92696"/>
    <lineage>
        <taxon>Eukaryota</taxon>
        <taxon>Fungi</taxon>
        <taxon>Dikarya</taxon>
        <taxon>Basidiomycota</taxon>
        <taxon>Agaricomycotina</taxon>
        <taxon>Agaricomycetes</taxon>
        <taxon>Polyporales</taxon>
        <taxon>Steccherinaceae</taxon>
        <taxon>Steccherinum</taxon>
    </lineage>
</organism>
<evidence type="ECO:0000313" key="4">
    <source>
        <dbReference type="EMBL" id="TCD62603.1"/>
    </source>
</evidence>
<dbReference type="InterPro" id="IPR009688">
    <property type="entry name" value="FAM210A/B-like_dom"/>
</dbReference>
<evidence type="ECO:0000259" key="3">
    <source>
        <dbReference type="Pfam" id="PF06916"/>
    </source>
</evidence>
<dbReference type="GO" id="GO:0005739">
    <property type="term" value="C:mitochondrion"/>
    <property type="evidence" value="ECO:0007669"/>
    <property type="project" value="TreeGrafter"/>
</dbReference>
<feature type="region of interest" description="Disordered" evidence="1">
    <location>
        <begin position="201"/>
        <end position="220"/>
    </location>
</feature>
<keyword evidence="2" id="KW-1133">Transmembrane helix</keyword>
<sequence>MVRNVLLRLPFVRALVPRVSKPLLPLNRVPRSTPPLSLTRGRSNIRNFHTSPSRLSSGSPSPESYKLPPNASLSERLKHLIKSYGWYALGVYLIIGVADFTVAFAAVNILGADHVSQVASSIKEYFLAYIPTRPPEPGREEMESAASHVAAGGHEGLYAMIVLAYTIHKTLFLPVRVGLTAGLTPRLVGWLRSRGWAGGAGTKRAMQEMRDKMNQSRERR</sequence>
<feature type="compositionally biased region" description="Polar residues" evidence="1">
    <location>
        <begin position="34"/>
        <end position="50"/>
    </location>
</feature>
<protein>
    <recommendedName>
        <fullName evidence="3">DUF1279 domain-containing protein</fullName>
    </recommendedName>
</protein>
<comment type="caution">
    <text evidence="4">The sequence shown here is derived from an EMBL/GenBank/DDBJ whole genome shotgun (WGS) entry which is preliminary data.</text>
</comment>
<dbReference type="Pfam" id="PF06916">
    <property type="entry name" value="FAM210A-B_dom"/>
    <property type="match status" value="1"/>
</dbReference>
<dbReference type="AlphaFoldDB" id="A0A4R0R832"/>
<dbReference type="InterPro" id="IPR045866">
    <property type="entry name" value="FAM210A/B-like"/>
</dbReference>
<keyword evidence="5" id="KW-1185">Reference proteome</keyword>
<name>A0A4R0R832_9APHY</name>
<evidence type="ECO:0000256" key="1">
    <source>
        <dbReference type="SAM" id="MobiDB-lite"/>
    </source>
</evidence>